<dbReference type="SMART" id="SM00487">
    <property type="entry name" value="DEXDc"/>
    <property type="match status" value="1"/>
</dbReference>
<organism evidence="13 14">
    <name type="scientific">Kipferlia bialata</name>
    <dbReference type="NCBI Taxonomy" id="797122"/>
    <lineage>
        <taxon>Eukaryota</taxon>
        <taxon>Metamonada</taxon>
        <taxon>Carpediemonas-like organisms</taxon>
        <taxon>Kipferlia</taxon>
    </lineage>
</organism>
<evidence type="ECO:0000313" key="14">
    <source>
        <dbReference type="Proteomes" id="UP000265618"/>
    </source>
</evidence>
<dbReference type="GO" id="GO:0003724">
    <property type="term" value="F:RNA helicase activity"/>
    <property type="evidence" value="ECO:0007669"/>
    <property type="project" value="UniProtKB-EC"/>
</dbReference>
<dbReference type="GO" id="GO:0003723">
    <property type="term" value="F:RNA binding"/>
    <property type="evidence" value="ECO:0007669"/>
    <property type="project" value="UniProtKB-KW"/>
</dbReference>
<feature type="compositionally biased region" description="Basic and acidic residues" evidence="10">
    <location>
        <begin position="363"/>
        <end position="374"/>
    </location>
</feature>
<dbReference type="PROSITE" id="PS00039">
    <property type="entry name" value="DEAD_ATP_HELICASE"/>
    <property type="match status" value="1"/>
</dbReference>
<dbReference type="InterPro" id="IPR027417">
    <property type="entry name" value="P-loop_NTPase"/>
</dbReference>
<name>A0A9K3D5T0_9EUKA</name>
<dbReference type="PROSITE" id="PS51194">
    <property type="entry name" value="HELICASE_CTER"/>
    <property type="match status" value="1"/>
</dbReference>
<comment type="caution">
    <text evidence="13">The sequence shown here is derived from an EMBL/GenBank/DDBJ whole genome shotgun (WGS) entry which is preliminary data.</text>
</comment>
<evidence type="ECO:0000256" key="3">
    <source>
        <dbReference type="ARBA" id="ARBA00022801"/>
    </source>
</evidence>
<dbReference type="SUPFAM" id="SSF52540">
    <property type="entry name" value="P-loop containing nucleoside triphosphate hydrolases"/>
    <property type="match status" value="1"/>
</dbReference>
<keyword evidence="14" id="KW-1185">Reference proteome</keyword>
<comment type="similarity">
    <text evidence="7">Belongs to the DEAD box helicase family. DDX52/ROK1 subfamily.</text>
</comment>
<dbReference type="GO" id="GO:0005524">
    <property type="term" value="F:ATP binding"/>
    <property type="evidence" value="ECO:0007669"/>
    <property type="project" value="UniProtKB-KW"/>
</dbReference>
<evidence type="ECO:0000256" key="5">
    <source>
        <dbReference type="ARBA" id="ARBA00022840"/>
    </source>
</evidence>
<keyword evidence="3 9" id="KW-0378">Hydrolase</keyword>
<gene>
    <name evidence="13" type="ORF">KIPB_011229</name>
</gene>
<sequence length="437" mass="46719">MGPTVEAVQAMGWERPSPVQMAAVPIMNARRDGLFASATGSGKTGSFGLGIACVVDASVPHLQAVVLAPTRELSAQTSDVLSSLGLKVAHLKKRGTGCTKGNVLVTTPLTVANAITAGGVDLSHVVCVVLDEADRLLDDQFAQQTDVVLGGCPAQACRLLFSATLRDDVVMAAETFLRDPISVVVGNPHGSTRAVRQELSYVGEERHKIYTLKKLLAGAIAPPVLVFCSTQARVLAVYKAMADVAVPIGFLHGSRTPQQRQKTIDELRRGEIWVLLTTNLLARGIDIPGVSLVVNFDLPPSGIEYTHTVGRTGRQKEGRAVTLFTDEDGPLLRPIATAARLAGSDVPAWMFNISTMGRRKRKEVSQHHRVRDTLPGEDALMASRKAGTKRPFHASHSHSVIMPISNEALAEGEVPPAKRKAKKGKGKGKKKKAKKAE</sequence>
<reference evidence="13 14" key="1">
    <citation type="journal article" date="2018" name="PLoS ONE">
        <title>The draft genome of Kipferlia bialata reveals reductive genome evolution in fornicate parasites.</title>
        <authorList>
            <person name="Tanifuji G."/>
            <person name="Takabayashi S."/>
            <person name="Kume K."/>
            <person name="Takagi M."/>
            <person name="Nakayama T."/>
            <person name="Kamikawa R."/>
            <person name="Inagaki Y."/>
            <person name="Hashimoto T."/>
        </authorList>
    </citation>
    <scope>NUCLEOTIDE SEQUENCE [LARGE SCALE GENOMIC DNA]</scope>
    <source>
        <strain evidence="13">NY0173</strain>
    </source>
</reference>
<evidence type="ECO:0000256" key="10">
    <source>
        <dbReference type="SAM" id="MobiDB-lite"/>
    </source>
</evidence>
<dbReference type="Gene3D" id="3.40.50.300">
    <property type="entry name" value="P-loop containing nucleotide triphosphate hydrolases"/>
    <property type="match status" value="2"/>
</dbReference>
<evidence type="ECO:0000259" key="11">
    <source>
        <dbReference type="PROSITE" id="PS51192"/>
    </source>
</evidence>
<accession>A0A9K3D5T0</accession>
<feature type="domain" description="Helicase C-terminal" evidence="12">
    <location>
        <begin position="211"/>
        <end position="354"/>
    </location>
</feature>
<feature type="region of interest" description="Disordered" evidence="10">
    <location>
        <begin position="360"/>
        <end position="379"/>
    </location>
</feature>
<dbReference type="EMBL" id="BDIP01004480">
    <property type="protein sequence ID" value="GIQ88880.1"/>
    <property type="molecule type" value="Genomic_DNA"/>
</dbReference>
<keyword evidence="4 9" id="KW-0347">Helicase</keyword>
<evidence type="ECO:0000256" key="7">
    <source>
        <dbReference type="ARBA" id="ARBA00024355"/>
    </source>
</evidence>
<evidence type="ECO:0000256" key="2">
    <source>
        <dbReference type="ARBA" id="ARBA00022741"/>
    </source>
</evidence>
<dbReference type="CDD" id="cd18787">
    <property type="entry name" value="SF2_C_DEAD"/>
    <property type="match status" value="1"/>
</dbReference>
<dbReference type="InterPro" id="IPR000629">
    <property type="entry name" value="RNA-helicase_DEAD-box_CS"/>
</dbReference>
<dbReference type="InterPro" id="IPR050079">
    <property type="entry name" value="DEAD_box_RNA_helicase"/>
</dbReference>
<feature type="region of interest" description="Disordered" evidence="10">
    <location>
        <begin position="406"/>
        <end position="437"/>
    </location>
</feature>
<evidence type="ECO:0000313" key="13">
    <source>
        <dbReference type="EMBL" id="GIQ88880.1"/>
    </source>
</evidence>
<evidence type="ECO:0000256" key="4">
    <source>
        <dbReference type="ARBA" id="ARBA00022806"/>
    </source>
</evidence>
<dbReference type="GO" id="GO:0016787">
    <property type="term" value="F:hydrolase activity"/>
    <property type="evidence" value="ECO:0007669"/>
    <property type="project" value="UniProtKB-KW"/>
</dbReference>
<evidence type="ECO:0000256" key="1">
    <source>
        <dbReference type="ARBA" id="ARBA00012552"/>
    </source>
</evidence>
<evidence type="ECO:0000256" key="8">
    <source>
        <dbReference type="ARBA" id="ARBA00047984"/>
    </source>
</evidence>
<feature type="compositionally biased region" description="Basic residues" evidence="10">
    <location>
        <begin position="417"/>
        <end position="437"/>
    </location>
</feature>
<dbReference type="PANTHER" id="PTHR47959:SF15">
    <property type="entry name" value="RNA HELICASE"/>
    <property type="match status" value="1"/>
</dbReference>
<dbReference type="Proteomes" id="UP000265618">
    <property type="component" value="Unassembled WGS sequence"/>
</dbReference>
<dbReference type="GO" id="GO:0005829">
    <property type="term" value="C:cytosol"/>
    <property type="evidence" value="ECO:0007669"/>
    <property type="project" value="TreeGrafter"/>
</dbReference>
<feature type="domain" description="Helicase ATP-binding" evidence="11">
    <location>
        <begin position="24"/>
        <end position="183"/>
    </location>
</feature>
<dbReference type="CDD" id="cd00268">
    <property type="entry name" value="DEADc"/>
    <property type="match status" value="1"/>
</dbReference>
<protein>
    <recommendedName>
        <fullName evidence="1">RNA helicase</fullName>
        <ecNumber evidence="1">3.6.4.13</ecNumber>
    </recommendedName>
</protein>
<dbReference type="InterPro" id="IPR014001">
    <property type="entry name" value="Helicase_ATP-bd"/>
</dbReference>
<evidence type="ECO:0000259" key="12">
    <source>
        <dbReference type="PROSITE" id="PS51194"/>
    </source>
</evidence>
<dbReference type="InterPro" id="IPR011545">
    <property type="entry name" value="DEAD/DEAH_box_helicase_dom"/>
</dbReference>
<dbReference type="AlphaFoldDB" id="A0A9K3D5T0"/>
<dbReference type="PROSITE" id="PS51192">
    <property type="entry name" value="HELICASE_ATP_BIND_1"/>
    <property type="match status" value="1"/>
</dbReference>
<dbReference type="SMART" id="SM00490">
    <property type="entry name" value="HELICc"/>
    <property type="match status" value="1"/>
</dbReference>
<dbReference type="Pfam" id="PF00270">
    <property type="entry name" value="DEAD"/>
    <property type="match status" value="1"/>
</dbReference>
<keyword evidence="6" id="KW-0694">RNA-binding</keyword>
<dbReference type="Pfam" id="PF00271">
    <property type="entry name" value="Helicase_C"/>
    <property type="match status" value="1"/>
</dbReference>
<keyword evidence="5 9" id="KW-0067">ATP-binding</keyword>
<comment type="catalytic activity">
    <reaction evidence="8">
        <text>ATP + H2O = ADP + phosphate + H(+)</text>
        <dbReference type="Rhea" id="RHEA:13065"/>
        <dbReference type="ChEBI" id="CHEBI:15377"/>
        <dbReference type="ChEBI" id="CHEBI:15378"/>
        <dbReference type="ChEBI" id="CHEBI:30616"/>
        <dbReference type="ChEBI" id="CHEBI:43474"/>
        <dbReference type="ChEBI" id="CHEBI:456216"/>
        <dbReference type="EC" id="3.6.4.13"/>
    </reaction>
</comment>
<dbReference type="InterPro" id="IPR001650">
    <property type="entry name" value="Helicase_C-like"/>
</dbReference>
<dbReference type="InterPro" id="IPR044742">
    <property type="entry name" value="DEAD/DEAH_RhlB"/>
</dbReference>
<proteinExistence type="inferred from homology"/>
<dbReference type="OrthoDB" id="360161at2759"/>
<keyword evidence="2 9" id="KW-0547">Nucleotide-binding</keyword>
<evidence type="ECO:0000256" key="9">
    <source>
        <dbReference type="RuleBase" id="RU000492"/>
    </source>
</evidence>
<evidence type="ECO:0000256" key="6">
    <source>
        <dbReference type="ARBA" id="ARBA00022884"/>
    </source>
</evidence>
<dbReference type="EC" id="3.6.4.13" evidence="1"/>
<dbReference type="PANTHER" id="PTHR47959">
    <property type="entry name" value="ATP-DEPENDENT RNA HELICASE RHLE-RELATED"/>
    <property type="match status" value="1"/>
</dbReference>